<dbReference type="Pfam" id="PF22602">
    <property type="entry name" value="NXF_NTF2"/>
    <property type="match status" value="1"/>
</dbReference>
<evidence type="ECO:0000256" key="3">
    <source>
        <dbReference type="ARBA" id="ARBA00022448"/>
    </source>
</evidence>
<dbReference type="Pfam" id="PF03943">
    <property type="entry name" value="TAP_C"/>
    <property type="match status" value="1"/>
</dbReference>
<dbReference type="Proteomes" id="UP000322225">
    <property type="component" value="Chromosome 7"/>
</dbReference>
<keyword evidence="7" id="KW-0539">Nucleus</keyword>
<evidence type="ECO:0000256" key="2">
    <source>
        <dbReference type="ARBA" id="ARBA00009285"/>
    </source>
</evidence>
<evidence type="ECO:0000259" key="11">
    <source>
        <dbReference type="PROSITE" id="PS50177"/>
    </source>
</evidence>
<comment type="function">
    <text evidence="8">Involved in the export of mRNA from the nucleus to the cytoplasm.</text>
</comment>
<evidence type="ECO:0000256" key="1">
    <source>
        <dbReference type="ARBA" id="ARBA00004123"/>
    </source>
</evidence>
<dbReference type="InterPro" id="IPR032710">
    <property type="entry name" value="NTF2-like_dom_sf"/>
</dbReference>
<keyword evidence="5" id="KW-0677">Repeat</keyword>
<evidence type="ECO:0000313" key="14">
    <source>
        <dbReference type="Proteomes" id="UP000322225"/>
    </source>
</evidence>
<dbReference type="GeneID" id="43589381"/>
<evidence type="ECO:0000259" key="12">
    <source>
        <dbReference type="PROSITE" id="PS51281"/>
    </source>
</evidence>
<protein>
    <recommendedName>
        <fullName evidence="9">mRNA export factor MEX67</fullName>
    </recommendedName>
</protein>
<accession>A0AAJ8MXF6</accession>
<feature type="compositionally biased region" description="Basic and acidic residues" evidence="10">
    <location>
        <begin position="156"/>
        <end position="170"/>
    </location>
</feature>
<dbReference type="InterPro" id="IPR032675">
    <property type="entry name" value="LRR_dom_sf"/>
</dbReference>
<dbReference type="InterPro" id="IPR005637">
    <property type="entry name" value="TAP_C_dom"/>
</dbReference>
<evidence type="ECO:0000256" key="9">
    <source>
        <dbReference type="ARBA" id="ARBA00069694"/>
    </source>
</evidence>
<dbReference type="InterPro" id="IPR002075">
    <property type="entry name" value="NTF2_dom"/>
</dbReference>
<sequence>MAAFQQALANFNNSKNNEQNAPAASSSSLSIRGTAAGGAPSARGLASALRGAGITREQQMELDSASGGRVGRGAGRRTGGRSAGPLDQTGRHHPPNNNSNNNKPYQKPLTAANLAARMSAGNPNSRGGRPPPRNGDHPGRRPAGTPPTIQQLRVPNKAERDHAKSELNKKLHSDEMKAWLRSKMISEGVLDMSGLADDPWLKENGILPPGHPNAPTSAGLVFWRLIDEVFQKAASITIHTLSLASNNFDHLRQLEKLPIWLPNIRALDLSRNPIKSFNELDNIRAAGEKKGKANAGAGSLKSLVELKLNDCQFREKTLQQPDGPATYKHEILRRFPGLRILDGVSLERVIFPIDRKPKVRETEAERAALVAKPFTFPAEVQPFFFEQDAARQFAMEFCAKFFALYDNDRNAALLGYAPNALVSISANTLPSRSFQQQEVQKTRSNRPQPVSFEAWTNLPSRNFLRNVSSIKQRMDTLQSAADPERLLRWWNKTVPKTRHPLEDSKKWCIESWVLDGEGVDVRLCLMVQGEFEEMPSGTYRSFSRTFILIDAPQGSPARNAGWPALVLSDTMIVHSYLGTAAFDDNRSLATHGVTIQPPAAVAPATAVPSTDLPQAQQEALIAQLTQRTGMNAQFSGMCLAQNGWNFEAAVKNFEEIKGSIPAEAYQ</sequence>
<dbReference type="KEGG" id="ksn:43589381"/>
<keyword evidence="4" id="KW-0433">Leucine-rich repeat</keyword>
<dbReference type="InterPro" id="IPR009060">
    <property type="entry name" value="UBA-like_sf"/>
</dbReference>
<dbReference type="CDD" id="cd14342">
    <property type="entry name" value="UBA_TAP-C"/>
    <property type="match status" value="1"/>
</dbReference>
<dbReference type="SUPFAM" id="SSF54427">
    <property type="entry name" value="NTF2-like"/>
    <property type="match status" value="1"/>
</dbReference>
<evidence type="ECO:0000256" key="6">
    <source>
        <dbReference type="ARBA" id="ARBA00022816"/>
    </source>
</evidence>
<dbReference type="GO" id="GO:0016973">
    <property type="term" value="P:poly(A)+ mRNA export from nucleus"/>
    <property type="evidence" value="ECO:0007669"/>
    <property type="project" value="TreeGrafter"/>
</dbReference>
<dbReference type="PROSITE" id="PS50177">
    <property type="entry name" value="NTF2_DOMAIN"/>
    <property type="match status" value="1"/>
</dbReference>
<reference evidence="13" key="1">
    <citation type="submission" date="2017-08" db="EMBL/GenBank/DDBJ databases">
        <authorList>
            <person name="Cuomo C."/>
            <person name="Billmyre B."/>
            <person name="Heitman J."/>
        </authorList>
    </citation>
    <scope>NUCLEOTIDE SEQUENCE</scope>
    <source>
        <strain evidence="13">CBS 12478</strain>
    </source>
</reference>
<dbReference type="EMBL" id="CP144057">
    <property type="protein sequence ID" value="WWD19570.1"/>
    <property type="molecule type" value="Genomic_DNA"/>
</dbReference>
<dbReference type="PROSITE" id="PS51450">
    <property type="entry name" value="LRR"/>
    <property type="match status" value="1"/>
</dbReference>
<dbReference type="Gene3D" id="3.80.10.10">
    <property type="entry name" value="Ribonuclease Inhibitor"/>
    <property type="match status" value="1"/>
</dbReference>
<feature type="compositionally biased region" description="Low complexity" evidence="10">
    <location>
        <begin position="41"/>
        <end position="53"/>
    </location>
</feature>
<evidence type="ECO:0000313" key="13">
    <source>
        <dbReference type="EMBL" id="WWD19570.1"/>
    </source>
</evidence>
<evidence type="ECO:0000256" key="4">
    <source>
        <dbReference type="ARBA" id="ARBA00022614"/>
    </source>
</evidence>
<evidence type="ECO:0000256" key="5">
    <source>
        <dbReference type="ARBA" id="ARBA00022737"/>
    </source>
</evidence>
<evidence type="ECO:0000256" key="7">
    <source>
        <dbReference type="ARBA" id="ARBA00023242"/>
    </source>
</evidence>
<comment type="subcellular location">
    <subcellularLocation>
        <location evidence="1">Nucleus</location>
    </subcellularLocation>
</comment>
<dbReference type="AlphaFoldDB" id="A0AAJ8MXF6"/>
<dbReference type="SMART" id="SM00804">
    <property type="entry name" value="TAP_C"/>
    <property type="match status" value="1"/>
</dbReference>
<dbReference type="PANTHER" id="PTHR10662:SF22">
    <property type="entry name" value="NUCLEAR RNA EXPORT FACTOR 1"/>
    <property type="match status" value="1"/>
</dbReference>
<reference evidence="13" key="2">
    <citation type="submission" date="2024-01" db="EMBL/GenBank/DDBJ databases">
        <title>Comparative genomics of Cryptococcus and Kwoniella reveals pathogenesis evolution and contrasting modes of karyotype evolution via chromosome fusion or intercentromeric recombination.</title>
        <authorList>
            <person name="Coelho M.A."/>
            <person name="David-Palma M."/>
            <person name="Shea T."/>
            <person name="Bowers K."/>
            <person name="McGinley-Smith S."/>
            <person name="Mohammad A.W."/>
            <person name="Gnirke A."/>
            <person name="Yurkov A.M."/>
            <person name="Nowrousian M."/>
            <person name="Sun S."/>
            <person name="Cuomo C.A."/>
            <person name="Heitman J."/>
        </authorList>
    </citation>
    <scope>NUCLEOTIDE SEQUENCE</scope>
    <source>
        <strain evidence="13">CBS 12478</strain>
    </source>
</reference>
<dbReference type="InterPro" id="IPR001611">
    <property type="entry name" value="Leu-rich_rpt"/>
</dbReference>
<organism evidence="13 14">
    <name type="scientific">Kwoniella shandongensis</name>
    <dbReference type="NCBI Taxonomy" id="1734106"/>
    <lineage>
        <taxon>Eukaryota</taxon>
        <taxon>Fungi</taxon>
        <taxon>Dikarya</taxon>
        <taxon>Basidiomycota</taxon>
        <taxon>Agaricomycotina</taxon>
        <taxon>Tremellomycetes</taxon>
        <taxon>Tremellales</taxon>
        <taxon>Cryptococcaceae</taxon>
        <taxon>Kwoniella</taxon>
    </lineage>
</organism>
<feature type="compositionally biased region" description="Low complexity" evidence="10">
    <location>
        <begin position="1"/>
        <end position="13"/>
    </location>
</feature>
<feature type="compositionally biased region" description="Polar residues" evidence="10">
    <location>
        <begin position="14"/>
        <end position="31"/>
    </location>
</feature>
<dbReference type="PROSITE" id="PS51281">
    <property type="entry name" value="TAP_C"/>
    <property type="match status" value="1"/>
</dbReference>
<feature type="domain" description="TAP-C" evidence="12">
    <location>
        <begin position="615"/>
        <end position="666"/>
    </location>
</feature>
<dbReference type="Gene3D" id="1.10.8.10">
    <property type="entry name" value="DNA helicase RuvA subunit, C-terminal domain"/>
    <property type="match status" value="1"/>
</dbReference>
<evidence type="ECO:0000256" key="10">
    <source>
        <dbReference type="SAM" id="MobiDB-lite"/>
    </source>
</evidence>
<dbReference type="RefSeq" id="XP_031860472.2">
    <property type="nucleotide sequence ID" value="XM_032005238.2"/>
</dbReference>
<dbReference type="PANTHER" id="PTHR10662">
    <property type="entry name" value="NUCLEAR RNA EXPORT FACTOR"/>
    <property type="match status" value="1"/>
</dbReference>
<dbReference type="SUPFAM" id="SSF52058">
    <property type="entry name" value="L domain-like"/>
    <property type="match status" value="1"/>
</dbReference>
<dbReference type="FunFam" id="1.10.8.10:FF:000018">
    <property type="entry name" value="Nuclear RNA export factor 1"/>
    <property type="match status" value="1"/>
</dbReference>
<name>A0AAJ8MXF6_9TREE</name>
<proteinExistence type="inferred from homology"/>
<feature type="region of interest" description="Disordered" evidence="10">
    <location>
        <begin position="1"/>
        <end position="106"/>
    </location>
</feature>
<keyword evidence="3" id="KW-0813">Transport</keyword>
<comment type="similarity">
    <text evidence="2">Belongs to the NXF family.</text>
</comment>
<evidence type="ECO:0000256" key="8">
    <source>
        <dbReference type="ARBA" id="ARBA00055253"/>
    </source>
</evidence>
<gene>
    <name evidence="13" type="ORF">CI109_104031</name>
</gene>
<dbReference type="GO" id="GO:0042272">
    <property type="term" value="C:nuclear RNA export factor complex"/>
    <property type="evidence" value="ECO:0007669"/>
    <property type="project" value="UniProtKB-ARBA"/>
</dbReference>
<feature type="domain" description="NTF2" evidence="11">
    <location>
        <begin position="393"/>
        <end position="573"/>
    </location>
</feature>
<dbReference type="Gene3D" id="3.10.450.50">
    <property type="match status" value="1"/>
</dbReference>
<keyword evidence="14" id="KW-1185">Reference proteome</keyword>
<keyword evidence="6" id="KW-0509">mRNA transport</keyword>
<dbReference type="GO" id="GO:0003723">
    <property type="term" value="F:RNA binding"/>
    <property type="evidence" value="ECO:0007669"/>
    <property type="project" value="TreeGrafter"/>
</dbReference>
<feature type="region of interest" description="Disordered" evidence="10">
    <location>
        <begin position="118"/>
        <end position="170"/>
    </location>
</feature>
<dbReference type="InterPro" id="IPR018222">
    <property type="entry name" value="Nuclear_transport_factor_2_euk"/>
</dbReference>
<dbReference type="InterPro" id="IPR030217">
    <property type="entry name" value="NXF_fam"/>
</dbReference>
<dbReference type="SUPFAM" id="SSF46934">
    <property type="entry name" value="UBA-like"/>
    <property type="match status" value="1"/>
</dbReference>